<dbReference type="InterPro" id="IPR001752">
    <property type="entry name" value="Kinesin_motor_dom"/>
</dbReference>
<dbReference type="PROSITE" id="PS50067">
    <property type="entry name" value="KINESIN_MOTOR_2"/>
    <property type="match status" value="1"/>
</dbReference>
<dbReference type="SMART" id="SM00129">
    <property type="entry name" value="KISc"/>
    <property type="match status" value="1"/>
</dbReference>
<dbReference type="GO" id="GO:0003777">
    <property type="term" value="F:microtubule motor activity"/>
    <property type="evidence" value="ECO:0007669"/>
    <property type="project" value="InterPro"/>
</dbReference>
<keyword evidence="3" id="KW-0067">ATP-binding</keyword>
<evidence type="ECO:0000256" key="2">
    <source>
        <dbReference type="ARBA" id="ARBA00023175"/>
    </source>
</evidence>
<dbReference type="AlphaFoldDB" id="A0AAP0G5Q2"/>
<organism evidence="5 6">
    <name type="scientific">Platanthera zijinensis</name>
    <dbReference type="NCBI Taxonomy" id="2320716"/>
    <lineage>
        <taxon>Eukaryota</taxon>
        <taxon>Viridiplantae</taxon>
        <taxon>Streptophyta</taxon>
        <taxon>Embryophyta</taxon>
        <taxon>Tracheophyta</taxon>
        <taxon>Spermatophyta</taxon>
        <taxon>Magnoliopsida</taxon>
        <taxon>Liliopsida</taxon>
        <taxon>Asparagales</taxon>
        <taxon>Orchidaceae</taxon>
        <taxon>Orchidoideae</taxon>
        <taxon>Orchideae</taxon>
        <taxon>Orchidinae</taxon>
        <taxon>Platanthera</taxon>
    </lineage>
</organism>
<dbReference type="PANTHER" id="PTHR47972:SF14">
    <property type="entry name" value="KINESIN-LIKE PROTEIN KIN-14J"/>
    <property type="match status" value="1"/>
</dbReference>
<reference evidence="5 6" key="1">
    <citation type="journal article" date="2022" name="Nat. Plants">
        <title>Genomes of leafy and leafless Platanthera orchids illuminate the evolution of mycoheterotrophy.</title>
        <authorList>
            <person name="Li M.H."/>
            <person name="Liu K.W."/>
            <person name="Li Z."/>
            <person name="Lu H.C."/>
            <person name="Ye Q.L."/>
            <person name="Zhang D."/>
            <person name="Wang J.Y."/>
            <person name="Li Y.F."/>
            <person name="Zhong Z.M."/>
            <person name="Liu X."/>
            <person name="Yu X."/>
            <person name="Liu D.K."/>
            <person name="Tu X.D."/>
            <person name="Liu B."/>
            <person name="Hao Y."/>
            <person name="Liao X.Y."/>
            <person name="Jiang Y.T."/>
            <person name="Sun W.H."/>
            <person name="Chen J."/>
            <person name="Chen Y.Q."/>
            <person name="Ai Y."/>
            <person name="Zhai J.W."/>
            <person name="Wu S.S."/>
            <person name="Zhou Z."/>
            <person name="Hsiao Y.Y."/>
            <person name="Wu W.L."/>
            <person name="Chen Y.Y."/>
            <person name="Lin Y.F."/>
            <person name="Hsu J.L."/>
            <person name="Li C.Y."/>
            <person name="Wang Z.W."/>
            <person name="Zhao X."/>
            <person name="Zhong W.Y."/>
            <person name="Ma X.K."/>
            <person name="Ma L."/>
            <person name="Huang J."/>
            <person name="Chen G.Z."/>
            <person name="Huang M.Z."/>
            <person name="Huang L."/>
            <person name="Peng D.H."/>
            <person name="Luo Y.B."/>
            <person name="Zou S.Q."/>
            <person name="Chen S.P."/>
            <person name="Lan S."/>
            <person name="Tsai W.C."/>
            <person name="Van de Peer Y."/>
            <person name="Liu Z.J."/>
        </authorList>
    </citation>
    <scope>NUCLEOTIDE SEQUENCE [LARGE SCALE GENOMIC DNA]</scope>
    <source>
        <strain evidence="5">Lor287</strain>
    </source>
</reference>
<name>A0AAP0G5Q2_9ASPA</name>
<dbReference type="GO" id="GO:0007018">
    <property type="term" value="P:microtubule-based movement"/>
    <property type="evidence" value="ECO:0007669"/>
    <property type="project" value="InterPro"/>
</dbReference>
<comment type="similarity">
    <text evidence="3">Belongs to the TRAFAC class myosin-kinesin ATPase superfamily. Kinesin family.</text>
</comment>
<keyword evidence="3" id="KW-0547">Nucleotide-binding</keyword>
<gene>
    <name evidence="5" type="primary">ATK4</name>
    <name evidence="5" type="ORF">KSP39_PZI011669</name>
</gene>
<dbReference type="InterPro" id="IPR031852">
    <property type="entry name" value="Vik1/Cik1_MT-bd"/>
</dbReference>
<keyword evidence="6" id="KW-1185">Reference proteome</keyword>
<dbReference type="Gene3D" id="3.40.850.10">
    <property type="entry name" value="Kinesin motor domain"/>
    <property type="match status" value="1"/>
</dbReference>
<evidence type="ECO:0000256" key="1">
    <source>
        <dbReference type="ARBA" id="ARBA00022701"/>
    </source>
</evidence>
<dbReference type="SUPFAM" id="SSF52540">
    <property type="entry name" value="P-loop containing nucleoside triphosphate hydrolases"/>
    <property type="match status" value="1"/>
</dbReference>
<keyword evidence="1" id="KW-0493">Microtubule</keyword>
<dbReference type="InterPro" id="IPR036961">
    <property type="entry name" value="Kinesin_motor_dom_sf"/>
</dbReference>
<evidence type="ECO:0000313" key="6">
    <source>
        <dbReference type="Proteomes" id="UP001418222"/>
    </source>
</evidence>
<dbReference type="InterPro" id="IPR027640">
    <property type="entry name" value="Kinesin-like_fam"/>
</dbReference>
<proteinExistence type="inferred from homology"/>
<evidence type="ECO:0000313" key="5">
    <source>
        <dbReference type="EMBL" id="KAK8938740.1"/>
    </source>
</evidence>
<dbReference type="Pfam" id="PF16796">
    <property type="entry name" value="Microtub_bd"/>
    <property type="match status" value="1"/>
</dbReference>
<accession>A0AAP0G5Q2</accession>
<dbReference type="Proteomes" id="UP001418222">
    <property type="component" value="Unassembled WGS sequence"/>
</dbReference>
<sequence length="149" mass="16423">MINMGVKLKGLIDAAENYHTVLAENRKLYNEVQELKGNIRVYCRIRPFLTGQNSKSTTVDHVGENGELVLVNPARQGKDSHRMFKFNKVLGPTATQVSVFLDIQPLIRSVLDGYNVCIFAYGQTGSGKTYTMSGPTLSSKKNGGSIIEL</sequence>
<dbReference type="InterPro" id="IPR027417">
    <property type="entry name" value="P-loop_NTPase"/>
</dbReference>
<dbReference type="GO" id="GO:0005524">
    <property type="term" value="F:ATP binding"/>
    <property type="evidence" value="ECO:0007669"/>
    <property type="project" value="UniProtKB-UniRule"/>
</dbReference>
<dbReference type="GO" id="GO:0005874">
    <property type="term" value="C:microtubule"/>
    <property type="evidence" value="ECO:0007669"/>
    <property type="project" value="UniProtKB-KW"/>
</dbReference>
<evidence type="ECO:0000259" key="4">
    <source>
        <dbReference type="PROSITE" id="PS50067"/>
    </source>
</evidence>
<dbReference type="GO" id="GO:0008017">
    <property type="term" value="F:microtubule binding"/>
    <property type="evidence" value="ECO:0007669"/>
    <property type="project" value="InterPro"/>
</dbReference>
<protein>
    <submittedName>
        <fullName evidence="5">Kinesin-4</fullName>
    </submittedName>
</protein>
<feature type="domain" description="Kinesin motor" evidence="4">
    <location>
        <begin position="38"/>
        <end position="149"/>
    </location>
</feature>
<dbReference type="PANTHER" id="PTHR47972">
    <property type="entry name" value="KINESIN-LIKE PROTEIN KLP-3"/>
    <property type="match status" value="1"/>
</dbReference>
<feature type="binding site" evidence="3">
    <location>
        <begin position="122"/>
        <end position="129"/>
    </location>
    <ligand>
        <name>ATP</name>
        <dbReference type="ChEBI" id="CHEBI:30616"/>
    </ligand>
</feature>
<comment type="caution">
    <text evidence="5">The sequence shown here is derived from an EMBL/GenBank/DDBJ whole genome shotgun (WGS) entry which is preliminary data.</text>
</comment>
<evidence type="ECO:0000256" key="3">
    <source>
        <dbReference type="PROSITE-ProRule" id="PRU00283"/>
    </source>
</evidence>
<keyword evidence="2 3" id="KW-0505">Motor protein</keyword>
<dbReference type="EMBL" id="JBBWWQ010000009">
    <property type="protein sequence ID" value="KAK8938740.1"/>
    <property type="molecule type" value="Genomic_DNA"/>
</dbReference>